<reference evidence="1" key="1">
    <citation type="journal article" date="2015" name="Nature">
        <title>Complex archaea that bridge the gap between prokaryotes and eukaryotes.</title>
        <authorList>
            <person name="Spang A."/>
            <person name="Saw J.H."/>
            <person name="Jorgensen S.L."/>
            <person name="Zaremba-Niedzwiedzka K."/>
            <person name="Martijn J."/>
            <person name="Lind A.E."/>
            <person name="van Eijk R."/>
            <person name="Schleper C."/>
            <person name="Guy L."/>
            <person name="Ettema T.J."/>
        </authorList>
    </citation>
    <scope>NUCLEOTIDE SEQUENCE</scope>
</reference>
<dbReference type="EMBL" id="LAZR01003217">
    <property type="protein sequence ID" value="KKN20691.1"/>
    <property type="molecule type" value="Genomic_DNA"/>
</dbReference>
<name>A0A0F9R5V9_9ZZZZ</name>
<sequence>MTSKTIMTTARDFEIFKREFTKYQKLLGLIGIQVYFAHKPLDGDSAQLIMDYAACTATACLSSELSEGQELYKDVKGWGRHEAIHLLLMRLQGEAEYRYATKESMLEAVEETVHRLESVIP</sequence>
<comment type="caution">
    <text evidence="1">The sequence shown here is derived from an EMBL/GenBank/DDBJ whole genome shotgun (WGS) entry which is preliminary data.</text>
</comment>
<gene>
    <name evidence="1" type="ORF">LCGC14_0932980</name>
</gene>
<proteinExistence type="predicted"/>
<evidence type="ECO:0000313" key="1">
    <source>
        <dbReference type="EMBL" id="KKN20691.1"/>
    </source>
</evidence>
<protein>
    <submittedName>
        <fullName evidence="1">Uncharacterized protein</fullName>
    </submittedName>
</protein>
<organism evidence="1">
    <name type="scientific">marine sediment metagenome</name>
    <dbReference type="NCBI Taxonomy" id="412755"/>
    <lineage>
        <taxon>unclassified sequences</taxon>
        <taxon>metagenomes</taxon>
        <taxon>ecological metagenomes</taxon>
    </lineage>
</organism>
<accession>A0A0F9R5V9</accession>
<dbReference type="AlphaFoldDB" id="A0A0F9R5V9"/>